<gene>
    <name evidence="1" type="ORF">AYI68_g81</name>
</gene>
<comment type="caution">
    <text evidence="1">The sequence shown here is derived from an EMBL/GenBank/DDBJ whole genome shotgun (WGS) entry which is preliminary data.</text>
</comment>
<dbReference type="GO" id="GO:0016853">
    <property type="term" value="F:isomerase activity"/>
    <property type="evidence" value="ECO:0007669"/>
    <property type="project" value="UniProtKB-KW"/>
</dbReference>
<organism evidence="1 2">
    <name type="scientific">Smittium mucronatum</name>
    <dbReference type="NCBI Taxonomy" id="133383"/>
    <lineage>
        <taxon>Eukaryota</taxon>
        <taxon>Fungi</taxon>
        <taxon>Fungi incertae sedis</taxon>
        <taxon>Zoopagomycota</taxon>
        <taxon>Kickxellomycotina</taxon>
        <taxon>Harpellomycetes</taxon>
        <taxon>Harpellales</taxon>
        <taxon>Legeriomycetaceae</taxon>
        <taxon>Smittium</taxon>
    </lineage>
</organism>
<dbReference type="Proteomes" id="UP000187455">
    <property type="component" value="Unassembled WGS sequence"/>
</dbReference>
<dbReference type="STRING" id="133383.A0A1R0H9F0"/>
<dbReference type="OrthoDB" id="310853at2759"/>
<sequence>MPFSIIYTIALFPPLLEDLESQKGLLDDTGRVRLLYMLGYFTNAFVNVYKIQRRQVNVLNMRRDFGDEDDEILDFPYISQIVNQGGIGMCLRQISDGMDSANWSQTQASMYCFRSMLRVVNEMSKSINPDFKDLSSFIQNNLFYDGGVMDLMVKVSSSFKQSKQTLG</sequence>
<dbReference type="EMBL" id="LSSL01000016">
    <property type="protein sequence ID" value="OLY85727.1"/>
    <property type="molecule type" value="Genomic_DNA"/>
</dbReference>
<protein>
    <submittedName>
        <fullName evidence="1">Topoisomerase 1-associated factor 1</fullName>
    </submittedName>
</protein>
<accession>A0A1R0H9F0</accession>
<evidence type="ECO:0000313" key="2">
    <source>
        <dbReference type="Proteomes" id="UP000187455"/>
    </source>
</evidence>
<proteinExistence type="predicted"/>
<name>A0A1R0H9F0_9FUNG</name>
<dbReference type="AlphaFoldDB" id="A0A1R0H9F0"/>
<keyword evidence="2" id="KW-1185">Reference proteome</keyword>
<evidence type="ECO:0000313" key="1">
    <source>
        <dbReference type="EMBL" id="OLY85727.1"/>
    </source>
</evidence>
<keyword evidence="1" id="KW-0413">Isomerase</keyword>
<reference evidence="1 2" key="1">
    <citation type="journal article" date="2016" name="Mol. Biol. Evol.">
        <title>Genome-Wide Survey of Gut Fungi (Harpellales) Reveals the First Horizontally Transferred Ubiquitin Gene from a Mosquito Host.</title>
        <authorList>
            <person name="Wang Y."/>
            <person name="White M.M."/>
            <person name="Kvist S."/>
            <person name="Moncalvo J.M."/>
        </authorList>
    </citation>
    <scope>NUCLEOTIDE SEQUENCE [LARGE SCALE GENOMIC DNA]</scope>
    <source>
        <strain evidence="1 2">ALG-7-W6</strain>
    </source>
</reference>